<keyword evidence="2" id="KW-0472">Membrane</keyword>
<dbReference type="RefSeq" id="WP_067148721.1">
    <property type="nucleotide sequence ID" value="NZ_CP014265.1"/>
</dbReference>
<keyword evidence="2" id="KW-0812">Transmembrane</keyword>
<keyword evidence="2" id="KW-1133">Transmembrane helix</keyword>
<evidence type="ECO:0000313" key="3">
    <source>
        <dbReference type="EMBL" id="AMK16326.1"/>
    </source>
</evidence>
<feature type="transmembrane region" description="Helical" evidence="2">
    <location>
        <begin position="440"/>
        <end position="459"/>
    </location>
</feature>
<dbReference type="KEGG" id="mol:YLM1_1771"/>
<dbReference type="STRING" id="294671.YLM1_1771"/>
<evidence type="ECO:0000256" key="2">
    <source>
        <dbReference type="SAM" id="Phobius"/>
    </source>
</evidence>
<name>A0A126R2R0_METOL</name>
<proteinExistence type="predicted"/>
<dbReference type="GeneID" id="28490080"/>
<sequence>MAKRIDLDVNIDVDSGDLEKVQKILKEIETGEVINVDTDVDSAHVETVKKEIDDMKGDKVPIDVDVDDSEIKKAQKELENLKNSIASNTSGMGSAITGVVSGLAGKSIWDVVYGTSAKAETNKVLLKNMSDLKTSSETLYDTINTTTDNSLISMQSLIPALNGIKSATGATATEIDTASTKVASFGQYVYAMTGSEAKAEQAMFDLSKGIKGAYASLDQYGITEEALMRTKLWSGKEDDLDGYLDAVNAVTGSTDELMDTATGMEALLGKSFSRAGKNIGAYVLPQVKNVLNGFNELDASTKGWLSTAILVGGGIGSSVVGGLSALNQAQMGYDALRGSVETVRGVFSGVKGAIDTVRNAESIAAGVTQVLTGAKTLQTAAEEGNMLAKLMTIGPTITLAGAEMALLLPIVLVAGAILVLIGILWYLYNNNETVRKSIDGLISMFQGWITTIFSTWEAITQGQGAMGLLQTMSDMLNSSLDVLFGWLTQIGGFLPTAFIPAWDNVIEIFMSVGLAIDELLSVFQSFLNGQMSITDLLVNVWEIYSSMMENIFNNIIDGLKNFASGFLQLISDMLNSAWDSLFGWLDQIGSFIPTSFIPAWDNVIEIFMSVGLAIDELITVFQLFLSGQKSLTELLGDIWQIFVSMMKNIFNNIISFIINFAIGFKVQATNAAKGFVDNIIKQLTQLPTKVQNAVSGITNILTKPFTDAWVSINGTLSKISSGLHTISGGLLGVEYEGFTSTNSVGYEGFNSSGTLNSSLTSIAKTSTSSKNITFNNNFNGIIEEDASKYIVDTMSNYVKKQNLIRGV</sequence>
<dbReference type="PATRIC" id="fig|294671.3.peg.1841"/>
<keyword evidence="4" id="KW-1185">Reference proteome</keyword>
<protein>
    <submittedName>
        <fullName evidence="3">Phage tail tape measure protein</fullName>
    </submittedName>
</protein>
<evidence type="ECO:0000313" key="4">
    <source>
        <dbReference type="Proteomes" id="UP000066376"/>
    </source>
</evidence>
<dbReference type="AlphaFoldDB" id="A0A126R2R0"/>
<accession>A0A126R2R0</accession>
<organism evidence="3 4">
    <name type="scientific">Methanobrevibacter olleyae</name>
    <dbReference type="NCBI Taxonomy" id="294671"/>
    <lineage>
        <taxon>Archaea</taxon>
        <taxon>Methanobacteriati</taxon>
        <taxon>Methanobacteriota</taxon>
        <taxon>Methanomada group</taxon>
        <taxon>Methanobacteria</taxon>
        <taxon>Methanobacteriales</taxon>
        <taxon>Methanobacteriaceae</taxon>
        <taxon>Methanobrevibacter</taxon>
    </lineage>
</organism>
<feature type="transmembrane region" description="Helical" evidence="2">
    <location>
        <begin position="480"/>
        <end position="502"/>
    </location>
</feature>
<feature type="transmembrane region" description="Helical" evidence="2">
    <location>
        <begin position="406"/>
        <end position="428"/>
    </location>
</feature>
<dbReference type="EMBL" id="CP014265">
    <property type="protein sequence ID" value="AMK16326.1"/>
    <property type="molecule type" value="Genomic_DNA"/>
</dbReference>
<evidence type="ECO:0000256" key="1">
    <source>
        <dbReference type="SAM" id="Coils"/>
    </source>
</evidence>
<dbReference type="Proteomes" id="UP000066376">
    <property type="component" value="Chromosome"/>
</dbReference>
<reference evidence="4" key="2">
    <citation type="submission" date="2016-02" db="EMBL/GenBank/DDBJ databases">
        <title>The draft genome sequence of the rumen methanogen Methanobrevibacter olleyae YLM1.</title>
        <authorList>
            <consortium name="New Zealand Agricultural Greenhouse Gas Research Centre/Pastoral Greenhouse Gas Research Consortium"/>
            <person name="Kelly W.J."/>
            <person name="Li D."/>
            <person name="Lambie S.C."/>
            <person name="Attwood G.T."/>
            <person name="Altermann E."/>
            <person name="Leahy S.C."/>
        </authorList>
    </citation>
    <scope>NUCLEOTIDE SEQUENCE [LARGE SCALE GENOMIC DNA]</scope>
    <source>
        <strain evidence="4">YLM1</strain>
    </source>
</reference>
<feature type="coiled-coil region" evidence="1">
    <location>
        <begin position="64"/>
        <end position="91"/>
    </location>
</feature>
<gene>
    <name evidence="3" type="ORF">YLM1_1771</name>
</gene>
<dbReference type="SUPFAM" id="SSF58100">
    <property type="entry name" value="Bacterial hemolysins"/>
    <property type="match status" value="1"/>
</dbReference>
<reference evidence="3 4" key="1">
    <citation type="journal article" date="2016" name="Genome Announc.">
        <title>Draft Genome Sequence of the Rumen Methanogen Methanobrevibacter olleyae YLM1.</title>
        <authorList>
            <person name="Kelly W.J."/>
            <person name="Li D."/>
            <person name="Lambie S.C."/>
            <person name="Cox F."/>
            <person name="Attwood G.T."/>
            <person name="Altermann E."/>
            <person name="Leahy S.C."/>
        </authorList>
    </citation>
    <scope>NUCLEOTIDE SEQUENCE [LARGE SCALE GENOMIC DNA]</scope>
    <source>
        <strain evidence="3 4">YLM1</strain>
    </source>
</reference>
<keyword evidence="1" id="KW-0175">Coiled coil</keyword>